<evidence type="ECO:0000256" key="2">
    <source>
        <dbReference type="ARBA" id="ARBA00022448"/>
    </source>
</evidence>
<evidence type="ECO:0000313" key="8">
    <source>
        <dbReference type="Proteomes" id="UP000763505"/>
    </source>
</evidence>
<dbReference type="PRINTS" id="PR00173">
    <property type="entry name" value="EDTRNSPORT"/>
</dbReference>
<dbReference type="PANTHER" id="PTHR42865">
    <property type="entry name" value="PROTON/GLUTAMATE-ASPARTATE SYMPORTER"/>
    <property type="match status" value="1"/>
</dbReference>
<feature type="transmembrane region" description="Helical" evidence="6">
    <location>
        <begin position="345"/>
        <end position="365"/>
    </location>
</feature>
<dbReference type="Gene3D" id="1.10.3860.10">
    <property type="entry name" value="Sodium:dicarboxylate symporter"/>
    <property type="match status" value="1"/>
</dbReference>
<keyword evidence="3 6" id="KW-0812">Transmembrane</keyword>
<proteinExistence type="predicted"/>
<evidence type="ECO:0000256" key="6">
    <source>
        <dbReference type="SAM" id="Phobius"/>
    </source>
</evidence>
<comment type="subcellular location">
    <subcellularLocation>
        <location evidence="1">Membrane</location>
        <topology evidence="1">Multi-pass membrane protein</topology>
    </subcellularLocation>
</comment>
<evidence type="ECO:0000256" key="1">
    <source>
        <dbReference type="ARBA" id="ARBA00004141"/>
    </source>
</evidence>
<dbReference type="SUPFAM" id="SSF118215">
    <property type="entry name" value="Proton glutamate symport protein"/>
    <property type="match status" value="1"/>
</dbReference>
<gene>
    <name evidence="7" type="ORF">K8V35_07425</name>
</gene>
<keyword evidence="4 6" id="KW-1133">Transmembrane helix</keyword>
<feature type="transmembrane region" description="Helical" evidence="6">
    <location>
        <begin position="7"/>
        <end position="24"/>
    </location>
</feature>
<keyword evidence="2" id="KW-0813">Transport</keyword>
<feature type="transmembrane region" description="Helical" evidence="6">
    <location>
        <begin position="44"/>
        <end position="65"/>
    </location>
</feature>
<protein>
    <submittedName>
        <fullName evidence="7">Dicarboxylate/amino acid:cation symporter</fullName>
    </submittedName>
</protein>
<feature type="transmembrane region" description="Helical" evidence="6">
    <location>
        <begin position="201"/>
        <end position="225"/>
    </location>
</feature>
<dbReference type="InterPro" id="IPR001991">
    <property type="entry name" value="Na-dicarboxylate_symporter"/>
</dbReference>
<dbReference type="Proteomes" id="UP000763505">
    <property type="component" value="Unassembled WGS sequence"/>
</dbReference>
<evidence type="ECO:0000256" key="4">
    <source>
        <dbReference type="ARBA" id="ARBA00022989"/>
    </source>
</evidence>
<organism evidence="7 8">
    <name type="scientific">Aliicoccus persicus</name>
    <dbReference type="NCBI Taxonomy" id="930138"/>
    <lineage>
        <taxon>Bacteria</taxon>
        <taxon>Bacillati</taxon>
        <taxon>Bacillota</taxon>
        <taxon>Bacilli</taxon>
        <taxon>Bacillales</taxon>
        <taxon>Staphylococcaceae</taxon>
        <taxon>Aliicoccus</taxon>
    </lineage>
</organism>
<reference evidence="7" key="2">
    <citation type="submission" date="2021-09" db="EMBL/GenBank/DDBJ databases">
        <authorList>
            <person name="Gilroy R."/>
        </authorList>
    </citation>
    <scope>NUCLEOTIDE SEQUENCE</scope>
    <source>
        <strain evidence="7">6019</strain>
    </source>
</reference>
<keyword evidence="5 6" id="KW-0472">Membrane</keyword>
<dbReference type="GO" id="GO:0015293">
    <property type="term" value="F:symporter activity"/>
    <property type="evidence" value="ECO:0007669"/>
    <property type="project" value="UniProtKB-KW"/>
</dbReference>
<dbReference type="EMBL" id="DYYI01000079">
    <property type="protein sequence ID" value="HJE20167.1"/>
    <property type="molecule type" value="Genomic_DNA"/>
</dbReference>
<evidence type="ECO:0000313" key="7">
    <source>
        <dbReference type="EMBL" id="HJE20167.1"/>
    </source>
</evidence>
<sequence length="404" mass="42657">MKLIFKLVLGILIGLGVGYGYYAFEAGTTLSSVFEFGTRLLLTLESFLGQFIFFMIPLIILFFIASGIQQIGAGSGKVVGATLGTAYISTIVAGTLAYIVAILIIPSITDGGSIPEEGEGLEPFFVLEVPPVMDIMTALVMAFAFGIVLTFFKSDVMSKWFDEGKKVVEILIEKVVITILPFFIAGVFAGLGAEGTVIETIAVFGLVLLLAIAMHWVWLIVLYSIAGALMGVNPFTLIGKILPAYFTAIGTMSSAATIPVTLKQVKTFGVRKNIAEFVIPLCATIHLSGSVITITTASIAVMSILPGYETPGMLSMLGTILLLGVVMVAAPGVPGGAIMAASGVLALNLGFSNEALAFMIAIYMAQDSFGTATNISGDGAITVFIDWFDKKFNKNSTTELENSL</sequence>
<feature type="transmembrane region" description="Helical" evidence="6">
    <location>
        <begin position="129"/>
        <end position="151"/>
    </location>
</feature>
<reference evidence="7" key="1">
    <citation type="journal article" date="2021" name="PeerJ">
        <title>Extensive microbial diversity within the chicken gut microbiome revealed by metagenomics and culture.</title>
        <authorList>
            <person name="Gilroy R."/>
            <person name="Ravi A."/>
            <person name="Getino M."/>
            <person name="Pursley I."/>
            <person name="Horton D.L."/>
            <person name="Alikhan N.F."/>
            <person name="Baker D."/>
            <person name="Gharbi K."/>
            <person name="Hall N."/>
            <person name="Watson M."/>
            <person name="Adriaenssens E.M."/>
            <person name="Foster-Nyarko E."/>
            <person name="Jarju S."/>
            <person name="Secka A."/>
            <person name="Antonio M."/>
            <person name="Oren A."/>
            <person name="Chaudhuri R.R."/>
            <person name="La Ragione R."/>
            <person name="Hildebrand F."/>
            <person name="Pallen M.J."/>
        </authorList>
    </citation>
    <scope>NUCLEOTIDE SEQUENCE</scope>
    <source>
        <strain evidence="7">6019</strain>
    </source>
</reference>
<dbReference type="PANTHER" id="PTHR42865:SF8">
    <property type="entry name" value="SERINE_THREONINE TRANSPORTER SSTT"/>
    <property type="match status" value="1"/>
</dbReference>
<feature type="transmembrane region" description="Helical" evidence="6">
    <location>
        <begin position="278"/>
        <end position="301"/>
    </location>
</feature>
<comment type="caution">
    <text evidence="7">The sequence shown here is derived from an EMBL/GenBank/DDBJ whole genome shotgun (WGS) entry which is preliminary data.</text>
</comment>
<name>A0A921DY18_9STAP</name>
<dbReference type="InterPro" id="IPR036458">
    <property type="entry name" value="Na:dicarbo_symporter_sf"/>
</dbReference>
<accession>A0A921DY18</accession>
<dbReference type="GO" id="GO:0005886">
    <property type="term" value="C:plasma membrane"/>
    <property type="evidence" value="ECO:0007669"/>
    <property type="project" value="UniProtKB-SubCell"/>
</dbReference>
<dbReference type="Pfam" id="PF00375">
    <property type="entry name" value="SDF"/>
    <property type="match status" value="1"/>
</dbReference>
<dbReference type="AlphaFoldDB" id="A0A921DY18"/>
<evidence type="ECO:0000256" key="3">
    <source>
        <dbReference type="ARBA" id="ARBA00022692"/>
    </source>
</evidence>
<feature type="transmembrane region" description="Helical" evidence="6">
    <location>
        <begin position="313"/>
        <end position="333"/>
    </location>
</feature>
<evidence type="ECO:0000256" key="5">
    <source>
        <dbReference type="ARBA" id="ARBA00023136"/>
    </source>
</evidence>
<feature type="transmembrane region" description="Helical" evidence="6">
    <location>
        <begin position="171"/>
        <end position="189"/>
    </location>
</feature>
<feature type="transmembrane region" description="Helical" evidence="6">
    <location>
        <begin position="86"/>
        <end position="109"/>
    </location>
</feature>